<gene>
    <name evidence="7" type="ORF">R5R35_007830</name>
</gene>
<feature type="domain" description="RRM" evidence="6">
    <location>
        <begin position="294"/>
        <end position="368"/>
    </location>
</feature>
<feature type="region of interest" description="Disordered" evidence="5">
    <location>
        <begin position="173"/>
        <end position="290"/>
    </location>
</feature>
<dbReference type="Proteomes" id="UP001378592">
    <property type="component" value="Unassembled WGS sequence"/>
</dbReference>
<feature type="region of interest" description="Disordered" evidence="5">
    <location>
        <begin position="508"/>
        <end position="538"/>
    </location>
</feature>
<dbReference type="InterPro" id="IPR006536">
    <property type="entry name" value="HnRNP-L/PTB"/>
</dbReference>
<dbReference type="PANTHER" id="PTHR15592">
    <property type="entry name" value="MATRIN 3/NUCLEAR PROTEIN 220-RELATED"/>
    <property type="match status" value="1"/>
</dbReference>
<evidence type="ECO:0000256" key="3">
    <source>
        <dbReference type="ARBA" id="ARBA00022884"/>
    </source>
</evidence>
<dbReference type="SUPFAM" id="SSF54928">
    <property type="entry name" value="RNA-binding domain, RBD"/>
    <property type="match status" value="3"/>
</dbReference>
<dbReference type="CDD" id="cd12694">
    <property type="entry name" value="RRM2_hnRNPL_like"/>
    <property type="match status" value="1"/>
</dbReference>
<organism evidence="7 8">
    <name type="scientific">Gryllus longicercus</name>
    <dbReference type="NCBI Taxonomy" id="2509291"/>
    <lineage>
        <taxon>Eukaryota</taxon>
        <taxon>Metazoa</taxon>
        <taxon>Ecdysozoa</taxon>
        <taxon>Arthropoda</taxon>
        <taxon>Hexapoda</taxon>
        <taxon>Insecta</taxon>
        <taxon>Pterygota</taxon>
        <taxon>Neoptera</taxon>
        <taxon>Polyneoptera</taxon>
        <taxon>Orthoptera</taxon>
        <taxon>Ensifera</taxon>
        <taxon>Gryllidea</taxon>
        <taxon>Grylloidea</taxon>
        <taxon>Gryllidae</taxon>
        <taxon>Gryllinae</taxon>
        <taxon>Gryllus</taxon>
    </lineage>
</organism>
<dbReference type="InterPro" id="IPR055204">
    <property type="entry name" value="HNRNPL_RRM"/>
</dbReference>
<evidence type="ECO:0000256" key="2">
    <source>
        <dbReference type="ARBA" id="ARBA00022737"/>
    </source>
</evidence>
<protein>
    <recommendedName>
        <fullName evidence="6">RRM domain-containing protein</fullName>
    </recommendedName>
</protein>
<dbReference type="InterPro" id="IPR035979">
    <property type="entry name" value="RBD_domain_sf"/>
</dbReference>
<accession>A0AAN9ZGN4</accession>
<feature type="compositionally biased region" description="Basic and acidic residues" evidence="5">
    <location>
        <begin position="13"/>
        <end position="26"/>
    </location>
</feature>
<dbReference type="Gene3D" id="3.30.70.330">
    <property type="match status" value="3"/>
</dbReference>
<dbReference type="PROSITE" id="PS00018">
    <property type="entry name" value="EF_HAND_1"/>
    <property type="match status" value="1"/>
</dbReference>
<evidence type="ECO:0000256" key="5">
    <source>
        <dbReference type="SAM" id="MobiDB-lite"/>
    </source>
</evidence>
<evidence type="ECO:0000256" key="1">
    <source>
        <dbReference type="ARBA" id="ARBA00022553"/>
    </source>
</evidence>
<keyword evidence="8" id="KW-1185">Reference proteome</keyword>
<keyword evidence="1" id="KW-0597">Phosphoprotein</keyword>
<dbReference type="CDD" id="cd12424">
    <property type="entry name" value="RRM3_hnRNPL_like"/>
    <property type="match status" value="1"/>
</dbReference>
<dbReference type="Pfam" id="PF22976">
    <property type="entry name" value="RRM_10"/>
    <property type="match status" value="1"/>
</dbReference>
<evidence type="ECO:0000259" key="6">
    <source>
        <dbReference type="PROSITE" id="PS50102"/>
    </source>
</evidence>
<dbReference type="Pfam" id="PF11835">
    <property type="entry name" value="RRM_8"/>
    <property type="match status" value="1"/>
</dbReference>
<feature type="compositionally biased region" description="Pro residues" evidence="5">
    <location>
        <begin position="264"/>
        <end position="274"/>
    </location>
</feature>
<keyword evidence="3 4" id="KW-0694">RNA-binding</keyword>
<dbReference type="InterPro" id="IPR000504">
    <property type="entry name" value="RRM_dom"/>
</dbReference>
<reference evidence="7 8" key="1">
    <citation type="submission" date="2024-03" db="EMBL/GenBank/DDBJ databases">
        <title>The genome assembly and annotation of the cricket Gryllus longicercus Weissman &amp; Gray.</title>
        <authorList>
            <person name="Szrajer S."/>
            <person name="Gray D."/>
            <person name="Ylla G."/>
        </authorList>
    </citation>
    <scope>NUCLEOTIDE SEQUENCE [LARGE SCALE GENOMIC DNA]</scope>
    <source>
        <strain evidence="7">DAG 2021-001</strain>
        <tissue evidence="7">Whole body minus gut</tissue>
    </source>
</reference>
<feature type="compositionally biased region" description="Basic and acidic residues" evidence="5">
    <location>
        <begin position="34"/>
        <end position="45"/>
    </location>
</feature>
<feature type="region of interest" description="Disordered" evidence="5">
    <location>
        <begin position="1"/>
        <end position="72"/>
    </location>
</feature>
<dbReference type="Pfam" id="PF13893">
    <property type="entry name" value="RRM_5"/>
    <property type="match status" value="1"/>
</dbReference>
<dbReference type="AlphaFoldDB" id="A0AAN9ZGN4"/>
<dbReference type="CDD" id="cd12427">
    <property type="entry name" value="RRM4_hnRNPL_like"/>
    <property type="match status" value="1"/>
</dbReference>
<feature type="compositionally biased region" description="Basic and acidic residues" evidence="5">
    <location>
        <begin position="528"/>
        <end position="538"/>
    </location>
</feature>
<dbReference type="FunFam" id="3.30.70.330:FF:000072">
    <property type="entry name" value="heterogeneous nuclear ribonucleoprotein L isoform X1"/>
    <property type="match status" value="1"/>
</dbReference>
<dbReference type="InterPro" id="IPR018247">
    <property type="entry name" value="EF_Hand_1_Ca_BS"/>
</dbReference>
<feature type="compositionally biased region" description="Basic and acidic residues" evidence="5">
    <location>
        <begin position="240"/>
        <end position="263"/>
    </location>
</feature>
<evidence type="ECO:0000256" key="4">
    <source>
        <dbReference type="PROSITE-ProRule" id="PRU00176"/>
    </source>
</evidence>
<name>A0AAN9ZGN4_9ORTH</name>
<sequence length="538" mass="59309">MAFNGDAPSSKRQRTEGESGQHRNHADQYSGYGDEPRRKSARDQRGWSGQQSPGFFRPKFGRQRPTASDDWGSENDKLNHVLLFTILNPVYPITVEVLHTICSPSGQVLRIVIFKKNGVQAMVEFDSVESAKRAKESLNGADIYSGCCTLKIDYAKPNKLNVYKNDSESWDYTNPNMGSKEAPPAGRPAPLLQEPRYGAGPQPYRDGMRGGGVPPYGPAPPDRYDDGYQNGPGGGSYPDHYGDRYQPADRYGMKSEYGGREPLHPTPPGRPGYGPPALAQTPGGPSPPVSQQGSVMMVYGLDMEKVNTDKLFNLFCLYGNVVRIKFLKTKEGCAMIQMGDGLAVERCVQNLNNVPLLGSKLQLGFSKQAFLSDVQNPYPLPDKTPSFKDFMGNKNNRFINPSMASKNRIQPPSKILHFFNTPPNITEEMLSKVFEDNNVPVPKTVKLFPLKTDRSSSGLLEFDDISAAVEALMMCNHLPIHNPAGGKFPYIMKLCVLIITSDSYNRSVGGNESGGGNQQNQQSQDGMMKSEMKADNMQ</sequence>
<evidence type="ECO:0000313" key="7">
    <source>
        <dbReference type="EMBL" id="KAK7874366.1"/>
    </source>
</evidence>
<dbReference type="GO" id="GO:0005634">
    <property type="term" value="C:nucleus"/>
    <property type="evidence" value="ECO:0007669"/>
    <property type="project" value="InterPro"/>
</dbReference>
<dbReference type="EMBL" id="JAZDUA010000003">
    <property type="protein sequence ID" value="KAK7874366.1"/>
    <property type="molecule type" value="Genomic_DNA"/>
</dbReference>
<feature type="domain" description="RRM" evidence="6">
    <location>
        <begin position="80"/>
        <end position="157"/>
    </location>
</feature>
<dbReference type="GO" id="GO:0003723">
    <property type="term" value="F:RNA binding"/>
    <property type="evidence" value="ECO:0007669"/>
    <property type="project" value="UniProtKB-UniRule"/>
</dbReference>
<evidence type="ECO:0000313" key="8">
    <source>
        <dbReference type="Proteomes" id="UP001378592"/>
    </source>
</evidence>
<keyword evidence="2" id="KW-0677">Repeat</keyword>
<dbReference type="InterPro" id="IPR012677">
    <property type="entry name" value="Nucleotide-bd_a/b_plait_sf"/>
</dbReference>
<proteinExistence type="predicted"/>
<comment type="caution">
    <text evidence="7">The sequence shown here is derived from an EMBL/GenBank/DDBJ whole genome shotgun (WGS) entry which is preliminary data.</text>
</comment>
<dbReference type="PROSITE" id="PS50102">
    <property type="entry name" value="RRM"/>
    <property type="match status" value="2"/>
</dbReference>
<dbReference type="NCBIfam" id="TIGR01649">
    <property type="entry name" value="hnRNP-L_PTB"/>
    <property type="match status" value="1"/>
</dbReference>
<dbReference type="GO" id="GO:0006397">
    <property type="term" value="P:mRNA processing"/>
    <property type="evidence" value="ECO:0007669"/>
    <property type="project" value="InterPro"/>
</dbReference>
<dbReference type="SMART" id="SM00360">
    <property type="entry name" value="RRM"/>
    <property type="match status" value="3"/>
</dbReference>
<dbReference type="InterPro" id="IPR021790">
    <property type="entry name" value="PTBP1-like_RRM2"/>
</dbReference>